<sequence length="440" mass="48007">MAVRDAFGLTFSGATEAAFSSYSQAVRELQCFIGDPAGSVDRAIADDPGFVMAHVFKGYLFGLATEREATAVARTCHEAALPLAATTREQAHVAALGHLAAGRWHEAARLLEDIAIEFPLDALALQTGHQIDFFTGNARMLRDRIGRALPSWQSGMPGYHAILGMQAFGLEEMGDYARAEKLGRMAVDIEPRDGWAQHAVAHVMEMQSRQRDGIAWMRANPEAWTNESFLQVHNWWHLALFHYDLGESDEVLALYDGPIYGERSMLVLNMVDASAILWRLHLGGVNVGARWTALAANWAKASPGNYAFNDAHAMMAFVGAGLEAPARTLLEAQREAMRGSDDNAAFTRDVGHPLTLAIKAFGDGNYAETVRLIRPIRAIAHRFGGSHAQRDVIDLTLIEAALRSGDHALARALAAERALARPDSPLSALFSRRATDLSEN</sequence>
<evidence type="ECO:0000256" key="3">
    <source>
        <dbReference type="ARBA" id="ARBA00022737"/>
    </source>
</evidence>
<dbReference type="PANTHER" id="PTHR16263">
    <property type="entry name" value="TETRATRICOPEPTIDE REPEAT PROTEIN 38"/>
    <property type="match status" value="1"/>
</dbReference>
<proteinExistence type="inferred from homology"/>
<organism evidence="5 6">
    <name type="scientific">Mesorhizobium temperatum</name>
    <dbReference type="NCBI Taxonomy" id="241416"/>
    <lineage>
        <taxon>Bacteria</taxon>
        <taxon>Pseudomonadati</taxon>
        <taxon>Pseudomonadota</taxon>
        <taxon>Alphaproteobacteria</taxon>
        <taxon>Hyphomicrobiales</taxon>
        <taxon>Phyllobacteriaceae</taxon>
        <taxon>Mesorhizobium</taxon>
    </lineage>
</organism>
<keyword evidence="5" id="KW-0413">Isomerase</keyword>
<dbReference type="Gene3D" id="1.25.40.10">
    <property type="entry name" value="Tetratricopeptide repeat domain"/>
    <property type="match status" value="1"/>
</dbReference>
<dbReference type="SUPFAM" id="SSF48452">
    <property type="entry name" value="TPR-like"/>
    <property type="match status" value="1"/>
</dbReference>
<reference evidence="5 6" key="1">
    <citation type="submission" date="2017-08" db="EMBL/GenBank/DDBJ databases">
        <title>Mesorhizobium wenxinae sp. nov., a novel rhizobial species isolated from root nodules of chickpea (Cicer arietinum L.).</title>
        <authorList>
            <person name="Zhang J."/>
        </authorList>
    </citation>
    <scope>NUCLEOTIDE SEQUENCE [LARGE SCALE GENOMIC DNA]</scope>
    <source>
        <strain evidence="5 6">SDW018</strain>
    </source>
</reference>
<dbReference type="InterPro" id="IPR033891">
    <property type="entry name" value="TTC38"/>
</dbReference>
<dbReference type="RefSeq" id="WP_095493958.1">
    <property type="nucleotide sequence ID" value="NZ_NPKJ01000053.1"/>
</dbReference>
<comment type="similarity">
    <text evidence="1">Belongs to the TTC38 family.</text>
</comment>
<keyword evidence="4" id="KW-0802">TPR repeat</keyword>
<dbReference type="EMBL" id="NPKJ01000053">
    <property type="protein sequence ID" value="PAQ08011.1"/>
    <property type="molecule type" value="Genomic_DNA"/>
</dbReference>
<dbReference type="AlphaFoldDB" id="A0A271LIR2"/>
<keyword evidence="6" id="KW-1185">Reference proteome</keyword>
<evidence type="ECO:0000313" key="6">
    <source>
        <dbReference type="Proteomes" id="UP000216442"/>
    </source>
</evidence>
<evidence type="ECO:0000313" key="5">
    <source>
        <dbReference type="EMBL" id="PAQ08011.1"/>
    </source>
</evidence>
<name>A0A271LIR2_9HYPH</name>
<gene>
    <name evidence="5" type="ORF">CIT26_18755</name>
</gene>
<dbReference type="Proteomes" id="UP000216442">
    <property type="component" value="Unassembled WGS sequence"/>
</dbReference>
<dbReference type="GO" id="GO:0016853">
    <property type="term" value="F:isomerase activity"/>
    <property type="evidence" value="ECO:0007669"/>
    <property type="project" value="UniProtKB-KW"/>
</dbReference>
<dbReference type="CDD" id="cd05804">
    <property type="entry name" value="StaR_like"/>
    <property type="match status" value="1"/>
</dbReference>
<evidence type="ECO:0000256" key="4">
    <source>
        <dbReference type="ARBA" id="ARBA00022803"/>
    </source>
</evidence>
<comment type="caution">
    <text evidence="5">The sequence shown here is derived from an EMBL/GenBank/DDBJ whole genome shotgun (WGS) entry which is preliminary data.</text>
</comment>
<dbReference type="PANTHER" id="PTHR16263:SF4">
    <property type="entry name" value="TETRATRICOPEPTIDE REPEAT PROTEIN 38"/>
    <property type="match status" value="1"/>
</dbReference>
<accession>A0A271LIR2</accession>
<evidence type="ECO:0000256" key="2">
    <source>
        <dbReference type="ARBA" id="ARBA00019992"/>
    </source>
</evidence>
<keyword evidence="3" id="KW-0677">Repeat</keyword>
<dbReference type="InterPro" id="IPR011990">
    <property type="entry name" value="TPR-like_helical_dom_sf"/>
</dbReference>
<evidence type="ECO:0000256" key="1">
    <source>
        <dbReference type="ARBA" id="ARBA00005857"/>
    </source>
</evidence>
<dbReference type="OrthoDB" id="9815900at2"/>
<protein>
    <recommendedName>
        <fullName evidence="2">Tetratricopeptide repeat protein 38</fullName>
    </recommendedName>
</protein>